<name>A0A843VVZ6_COLES</name>
<dbReference type="Proteomes" id="UP000652761">
    <property type="component" value="Unassembled WGS sequence"/>
</dbReference>
<dbReference type="AlphaFoldDB" id="A0A843VVZ6"/>
<accession>A0A843VVZ6</accession>
<proteinExistence type="predicted"/>
<gene>
    <name evidence="1" type="ORF">Taro_029026</name>
</gene>
<keyword evidence="2" id="KW-1185">Reference proteome</keyword>
<sequence>MYLHLFLPLIETRSSSGRPLRPVRDLISPRCDVDVAVDVVCVLIALRRLVCVLCTFLSPFRFFVAGGEVMTWFRDSRRTPRRRAGHGFGEDVKDTG</sequence>
<protein>
    <submittedName>
        <fullName evidence="1">Uncharacterized protein</fullName>
    </submittedName>
</protein>
<organism evidence="1 2">
    <name type="scientific">Colocasia esculenta</name>
    <name type="common">Wild taro</name>
    <name type="synonym">Arum esculentum</name>
    <dbReference type="NCBI Taxonomy" id="4460"/>
    <lineage>
        <taxon>Eukaryota</taxon>
        <taxon>Viridiplantae</taxon>
        <taxon>Streptophyta</taxon>
        <taxon>Embryophyta</taxon>
        <taxon>Tracheophyta</taxon>
        <taxon>Spermatophyta</taxon>
        <taxon>Magnoliopsida</taxon>
        <taxon>Liliopsida</taxon>
        <taxon>Araceae</taxon>
        <taxon>Aroideae</taxon>
        <taxon>Colocasieae</taxon>
        <taxon>Colocasia</taxon>
    </lineage>
</organism>
<comment type="caution">
    <text evidence="1">The sequence shown here is derived from an EMBL/GenBank/DDBJ whole genome shotgun (WGS) entry which is preliminary data.</text>
</comment>
<reference evidence="1" key="1">
    <citation type="submission" date="2017-07" db="EMBL/GenBank/DDBJ databases">
        <title>Taro Niue Genome Assembly and Annotation.</title>
        <authorList>
            <person name="Atibalentja N."/>
            <person name="Keating K."/>
            <person name="Fields C.J."/>
        </authorList>
    </citation>
    <scope>NUCLEOTIDE SEQUENCE</scope>
    <source>
        <strain evidence="1">Niue_2</strain>
        <tissue evidence="1">Leaf</tissue>
    </source>
</reference>
<evidence type="ECO:0000313" key="2">
    <source>
        <dbReference type="Proteomes" id="UP000652761"/>
    </source>
</evidence>
<evidence type="ECO:0000313" key="1">
    <source>
        <dbReference type="EMBL" id="MQL96353.1"/>
    </source>
</evidence>
<dbReference type="EMBL" id="NMUH01001908">
    <property type="protein sequence ID" value="MQL96353.1"/>
    <property type="molecule type" value="Genomic_DNA"/>
</dbReference>